<dbReference type="EMBL" id="JBHSMH010000005">
    <property type="protein sequence ID" value="MFC5467723.1"/>
    <property type="molecule type" value="Genomic_DNA"/>
</dbReference>
<accession>A0ABW0LT06</accession>
<dbReference type="InterPro" id="IPR017850">
    <property type="entry name" value="Alkaline_phosphatase_core_sf"/>
</dbReference>
<organism evidence="1 2">
    <name type="scientific">Cohnella suwonensis</name>
    <dbReference type="NCBI Taxonomy" id="696072"/>
    <lineage>
        <taxon>Bacteria</taxon>
        <taxon>Bacillati</taxon>
        <taxon>Bacillota</taxon>
        <taxon>Bacilli</taxon>
        <taxon>Bacillales</taxon>
        <taxon>Paenibacillaceae</taxon>
        <taxon>Cohnella</taxon>
    </lineage>
</organism>
<dbReference type="RefSeq" id="WP_378081232.1">
    <property type="nucleotide sequence ID" value="NZ_JBHSMH010000005.1"/>
</dbReference>
<evidence type="ECO:0000313" key="1">
    <source>
        <dbReference type="EMBL" id="MFC5467723.1"/>
    </source>
</evidence>
<protein>
    <submittedName>
        <fullName evidence="1">Alkaline phosphatase family protein</fullName>
    </submittedName>
</protein>
<dbReference type="Gene3D" id="3.40.720.10">
    <property type="entry name" value="Alkaline Phosphatase, subunit A"/>
    <property type="match status" value="1"/>
</dbReference>
<proteinExistence type="predicted"/>
<reference evidence="2" key="1">
    <citation type="journal article" date="2019" name="Int. J. Syst. Evol. Microbiol.">
        <title>The Global Catalogue of Microorganisms (GCM) 10K type strain sequencing project: providing services to taxonomists for standard genome sequencing and annotation.</title>
        <authorList>
            <consortium name="The Broad Institute Genomics Platform"/>
            <consortium name="The Broad Institute Genome Sequencing Center for Infectious Disease"/>
            <person name="Wu L."/>
            <person name="Ma J."/>
        </authorList>
    </citation>
    <scope>NUCLEOTIDE SEQUENCE [LARGE SCALE GENOMIC DNA]</scope>
    <source>
        <strain evidence="2">CCUG 57113</strain>
    </source>
</reference>
<dbReference type="InterPro" id="IPR002591">
    <property type="entry name" value="Phosphodiest/P_Trfase"/>
</dbReference>
<sequence length="518" mass="57228">MILVILAFTGGCTGKKNGPDENDLLHAKSERGINSKKVIFIVADSLMVQAIDEGIKLNLLPSFRYLIENGQYYTDVVSSFPTMSVTIDSTVVTGTYPDEHRVPGLAWYSTDERRVVNYGTGPMEALRTGGDQVLTDLFVNLNGRHLNSRVSTIYEDLAGRGLTSGSVNGLIYRGTTEHTLRLPTAIHLPLKLQKEFKVKGPELLTFGSFANPLEETKNMPDGITNKLGFNNDYAVETVKHLIANRRLPDFLYVYLPDMDQRLHKKGPSDLDGVRKLDGQLQSMLQSFGSMDEAMKKAMIIIVGDSGMSQIHPANHQPIIDLPELLKGYDVLQAGMPVTDQTEIALAVNETSAYVYALKAKPSLKELNDRLRAESRISLIAWKENGWICVAHSGTSGEFRFRKKGVRVDPYGQTWSWQGNPDVLDIKTAGNNRLEFGRYPDALQRLFSAMNSHPGSYVLITAEPGYELVAHSSPTHKGGGGHGSLHRTESLVPLIISGTDAKPKLHRLVDLKKYVLGLL</sequence>
<dbReference type="PANTHER" id="PTHR10151:SF120">
    <property type="entry name" value="BIS(5'-ADENOSYL)-TRIPHOSPHATASE"/>
    <property type="match status" value="1"/>
</dbReference>
<comment type="caution">
    <text evidence="1">The sequence shown here is derived from an EMBL/GenBank/DDBJ whole genome shotgun (WGS) entry which is preliminary data.</text>
</comment>
<name>A0ABW0LT06_9BACL</name>
<evidence type="ECO:0000313" key="2">
    <source>
        <dbReference type="Proteomes" id="UP001596105"/>
    </source>
</evidence>
<dbReference type="PANTHER" id="PTHR10151">
    <property type="entry name" value="ECTONUCLEOTIDE PYROPHOSPHATASE/PHOSPHODIESTERASE"/>
    <property type="match status" value="1"/>
</dbReference>
<dbReference type="SUPFAM" id="SSF53649">
    <property type="entry name" value="Alkaline phosphatase-like"/>
    <property type="match status" value="1"/>
</dbReference>
<keyword evidence="2" id="KW-1185">Reference proteome</keyword>
<gene>
    <name evidence="1" type="ORF">ACFPPD_03265</name>
</gene>
<dbReference type="Proteomes" id="UP001596105">
    <property type="component" value="Unassembled WGS sequence"/>
</dbReference>
<dbReference type="Pfam" id="PF01663">
    <property type="entry name" value="Phosphodiest"/>
    <property type="match status" value="1"/>
</dbReference>